<dbReference type="Proteomes" id="UP000663903">
    <property type="component" value="Chromosome"/>
</dbReference>
<name>A0A975CIM6_9BURK</name>
<keyword evidence="3" id="KW-1185">Reference proteome</keyword>
<evidence type="ECO:0000313" key="2">
    <source>
        <dbReference type="EMBL" id="QTD47138.1"/>
    </source>
</evidence>
<dbReference type="EMBL" id="CP071796">
    <property type="protein sequence ID" value="QTD47138.1"/>
    <property type="molecule type" value="Genomic_DNA"/>
</dbReference>
<dbReference type="PROSITE" id="PS51257">
    <property type="entry name" value="PROKAR_LIPOPROTEIN"/>
    <property type="match status" value="1"/>
</dbReference>
<protein>
    <submittedName>
        <fullName evidence="2">Uncharacterized protein</fullName>
    </submittedName>
</protein>
<dbReference type="RefSeq" id="WP_208011034.1">
    <property type="nucleotide sequence ID" value="NZ_CP071796.1"/>
</dbReference>
<sequence>MTQRTLRFVALNASLLACMAAQPALAAPGEDPVTITGKVVYLQLPTAGPARSSDLNLRPNLPDNAQAKISRFVAKAYAPVMGNVKTEKDVVTMTRTNAMHTTCTQSVGSNPAPANHTPGKFMSNEQVVVLRGDLVNICN</sequence>
<proteinExistence type="predicted"/>
<organism evidence="2 3">
    <name type="scientific">Ottowia testudinis</name>
    <dbReference type="NCBI Taxonomy" id="2816950"/>
    <lineage>
        <taxon>Bacteria</taxon>
        <taxon>Pseudomonadati</taxon>
        <taxon>Pseudomonadota</taxon>
        <taxon>Betaproteobacteria</taxon>
        <taxon>Burkholderiales</taxon>
        <taxon>Comamonadaceae</taxon>
        <taxon>Ottowia</taxon>
    </lineage>
</organism>
<accession>A0A975CIM6</accession>
<keyword evidence="1" id="KW-0732">Signal</keyword>
<evidence type="ECO:0000313" key="3">
    <source>
        <dbReference type="Proteomes" id="UP000663903"/>
    </source>
</evidence>
<feature type="signal peptide" evidence="1">
    <location>
        <begin position="1"/>
        <end position="26"/>
    </location>
</feature>
<feature type="chain" id="PRO_5036879476" evidence="1">
    <location>
        <begin position="27"/>
        <end position="139"/>
    </location>
</feature>
<dbReference type="AlphaFoldDB" id="A0A975CIM6"/>
<evidence type="ECO:0000256" key="1">
    <source>
        <dbReference type="SAM" id="SignalP"/>
    </source>
</evidence>
<dbReference type="KEGG" id="otd:J1M35_09860"/>
<reference evidence="2" key="1">
    <citation type="submission" date="2021-03" db="EMBL/GenBank/DDBJ databases">
        <title>Ottowia sp. 27C isolated from the cloaca of a Giant Asian pond turtle (Heosemys grandis).</title>
        <authorList>
            <person name="Spergser J."/>
            <person name="Busse H.-J."/>
        </authorList>
    </citation>
    <scope>NUCLEOTIDE SEQUENCE</scope>
    <source>
        <strain evidence="2">27C</strain>
    </source>
</reference>
<gene>
    <name evidence="2" type="ORF">J1M35_09860</name>
</gene>